<name>G8BW65_TETPH</name>
<feature type="compositionally biased region" description="Basic and acidic residues" evidence="1">
    <location>
        <begin position="188"/>
        <end position="206"/>
    </location>
</feature>
<proteinExistence type="predicted"/>
<evidence type="ECO:0000313" key="3">
    <source>
        <dbReference type="Proteomes" id="UP000005666"/>
    </source>
</evidence>
<dbReference type="GO" id="GO:0044374">
    <property type="term" value="F:sequence-specific DNA binding, bending"/>
    <property type="evidence" value="ECO:0007669"/>
    <property type="project" value="EnsemblFungi"/>
</dbReference>
<evidence type="ECO:0000256" key="1">
    <source>
        <dbReference type="SAM" id="MobiDB-lite"/>
    </source>
</evidence>
<evidence type="ECO:0000313" key="2">
    <source>
        <dbReference type="EMBL" id="CCE64143.1"/>
    </source>
</evidence>
<feature type="region of interest" description="Disordered" evidence="1">
    <location>
        <begin position="541"/>
        <end position="567"/>
    </location>
</feature>
<accession>G8BW65</accession>
<feature type="compositionally biased region" description="Basic and acidic residues" evidence="1">
    <location>
        <begin position="541"/>
        <end position="554"/>
    </location>
</feature>
<reference evidence="2 3" key="1">
    <citation type="journal article" date="2011" name="Proc. Natl. Acad. Sci. U.S.A.">
        <title>Evolutionary erosion of yeast sex chromosomes by mating-type switching accidents.</title>
        <authorList>
            <person name="Gordon J.L."/>
            <person name="Armisen D."/>
            <person name="Proux-Wera E."/>
            <person name="Oheigeartaigh S.S."/>
            <person name="Byrne K.P."/>
            <person name="Wolfe K.H."/>
        </authorList>
    </citation>
    <scope>NUCLEOTIDE SEQUENCE [LARGE SCALE GENOMIC DNA]</scope>
    <source>
        <strain evidence="3">ATCC 24235 / CBS 4417 / NBRC 1672 / NRRL Y-8282 / UCD 70-5</strain>
    </source>
</reference>
<dbReference type="eggNOG" id="ENOG502QSTW">
    <property type="taxonomic scope" value="Eukaryota"/>
</dbReference>
<dbReference type="InterPro" id="IPR006774">
    <property type="entry name" value="BAF1_ABF1"/>
</dbReference>
<feature type="region of interest" description="Disordered" evidence="1">
    <location>
        <begin position="177"/>
        <end position="234"/>
    </location>
</feature>
<dbReference type="AlphaFoldDB" id="G8BW65"/>
<organism evidence="2 3">
    <name type="scientific">Tetrapisispora phaffii (strain ATCC 24235 / CBS 4417 / NBRC 1672 / NRRL Y-8282 / UCD 70-5)</name>
    <name type="common">Yeast</name>
    <name type="synonym">Fabospora phaffii</name>
    <dbReference type="NCBI Taxonomy" id="1071381"/>
    <lineage>
        <taxon>Eukaryota</taxon>
        <taxon>Fungi</taxon>
        <taxon>Dikarya</taxon>
        <taxon>Ascomycota</taxon>
        <taxon>Saccharomycotina</taxon>
        <taxon>Saccharomycetes</taxon>
        <taxon>Saccharomycetales</taxon>
        <taxon>Saccharomycetaceae</taxon>
        <taxon>Tetrapisispora</taxon>
    </lineage>
</organism>
<dbReference type="KEGG" id="tpf:TPHA_0G03020"/>
<dbReference type="GO" id="GO:0000122">
    <property type="term" value="P:negative regulation of transcription by RNA polymerase II"/>
    <property type="evidence" value="ECO:0007669"/>
    <property type="project" value="EnsemblFungi"/>
</dbReference>
<dbReference type="OMA" id="HRNKHFT"/>
<dbReference type="EMBL" id="HE612862">
    <property type="protein sequence ID" value="CCE64143.1"/>
    <property type="molecule type" value="Genomic_DNA"/>
</dbReference>
<dbReference type="Proteomes" id="UP000005666">
    <property type="component" value="Chromosome 7"/>
</dbReference>
<keyword evidence="3" id="KW-1185">Reference proteome</keyword>
<gene>
    <name evidence="2" type="primary">TPHA0G03020</name>
    <name evidence="2" type="ordered locus">TPHA_0G03020</name>
</gene>
<feature type="region of interest" description="Disordered" evidence="1">
    <location>
        <begin position="357"/>
        <end position="387"/>
    </location>
</feature>
<dbReference type="OrthoDB" id="4065241at2759"/>
<dbReference type="GO" id="GO:0000113">
    <property type="term" value="C:nucleotide-excision repair factor 4 complex"/>
    <property type="evidence" value="ECO:0007669"/>
    <property type="project" value="EnsemblFungi"/>
</dbReference>
<protein>
    <submittedName>
        <fullName evidence="2">Uncharacterized protein</fullName>
    </submittedName>
</protein>
<feature type="compositionally biased region" description="Basic and acidic residues" evidence="1">
    <location>
        <begin position="473"/>
        <end position="492"/>
    </location>
</feature>
<dbReference type="GeneID" id="11535726"/>
<dbReference type="STRING" id="1071381.G8BW65"/>
<dbReference type="RefSeq" id="XP_003686577.1">
    <property type="nucleotide sequence ID" value="XM_003686529.1"/>
</dbReference>
<dbReference type="GO" id="GO:0006261">
    <property type="term" value="P:DNA-templated DNA replication"/>
    <property type="evidence" value="ECO:0007669"/>
    <property type="project" value="EnsemblFungi"/>
</dbReference>
<dbReference type="HOGENOM" id="CLU_031229_0_0_1"/>
<dbReference type="GO" id="GO:0000978">
    <property type="term" value="F:RNA polymerase II cis-regulatory region sequence-specific DNA binding"/>
    <property type="evidence" value="ECO:0007669"/>
    <property type="project" value="EnsemblFungi"/>
</dbReference>
<dbReference type="GO" id="GO:0070911">
    <property type="term" value="P:global genome nucleotide-excision repair"/>
    <property type="evidence" value="ECO:0007669"/>
    <property type="project" value="EnsemblFungi"/>
</dbReference>
<dbReference type="Pfam" id="PF04684">
    <property type="entry name" value="BAF1_ABF1"/>
    <property type="match status" value="1"/>
</dbReference>
<feature type="region of interest" description="Disordered" evidence="1">
    <location>
        <begin position="462"/>
        <end position="492"/>
    </location>
</feature>
<dbReference type="GO" id="GO:0003688">
    <property type="term" value="F:DNA replication origin binding"/>
    <property type="evidence" value="ECO:0007669"/>
    <property type="project" value="EnsemblFungi"/>
</dbReference>
<dbReference type="GO" id="GO:0030466">
    <property type="term" value="P:silent mating-type cassette heterochromatin formation"/>
    <property type="evidence" value="ECO:0007669"/>
    <property type="project" value="EnsemblFungi"/>
</dbReference>
<sequence length="567" mass="63542">MHCYTTVLHNSSPVAKMSNLYEYKHSVINKNLAVTEDAGIDNKKFETLDDWYKVIQDYEFQARCPIILKNSHRNKHFTFACHLKNCQFKILLSYCGNNRDALINNINLHDIDDIDNHVALSQSKLSSNNAAADTSTNNDVDDSNVDTELRTKKYDADAVDDDDDVTAAIVAAVAAVNNNNNNDEDDDGGRGVKSEGVSESKSKSSDDNSNEGGLVIDDYDHSQNNNGGKNELRGPFMVTKIDPYHNHPLESNLSLQKFVLTKIPKILQNELNFDQKLEELCNEEENTISKFKVAQFVEDSDLLPVLKKNFKLSDDDIDKTFKGQIARRVTTYKARFVLKKKKNGEYHTATGNAVGVNGSSNATKNTATSVSSARNHTSSMVRSSDVNSTRNEMLPIGNNAHAHGEDEENNVYSNADEDGNLASMDDETRLRTALKEAQDVVYAANAMVNEENSIKAMKNNKRLLNDNEDNEDSNVHPDLEEEDIQRKRSRIDNNNESASIKLNALDETLMALEDAGDDKLPHEVAEQLRLLSSHFKDELVQQHNHNELSNKKEDIPDENIQPELRGQ</sequence>
<dbReference type="GO" id="GO:0001228">
    <property type="term" value="F:DNA-binding transcription activator activity, RNA polymerase II-specific"/>
    <property type="evidence" value="ECO:0007669"/>
    <property type="project" value="EnsemblFungi"/>
</dbReference>